<keyword evidence="3" id="KW-0641">Proline biosynthesis</keyword>
<evidence type="ECO:0000259" key="4">
    <source>
        <dbReference type="Pfam" id="PF14748"/>
    </source>
</evidence>
<evidence type="ECO:0000313" key="6">
    <source>
        <dbReference type="Proteomes" id="UP000703590"/>
    </source>
</evidence>
<comment type="caution">
    <text evidence="5">The sequence shown here is derived from an EMBL/GenBank/DDBJ whole genome shotgun (WGS) entry which is preliminary data.</text>
</comment>
<evidence type="ECO:0000256" key="3">
    <source>
        <dbReference type="HAMAP-Rule" id="MF_01925"/>
    </source>
</evidence>
<organism evidence="5 6">
    <name type="scientific">Sulfurospirillum tamanense</name>
    <dbReference type="NCBI Taxonomy" id="2813362"/>
    <lineage>
        <taxon>Bacteria</taxon>
        <taxon>Pseudomonadati</taxon>
        <taxon>Campylobacterota</taxon>
        <taxon>Epsilonproteobacteria</taxon>
        <taxon>Campylobacterales</taxon>
        <taxon>Sulfurospirillaceae</taxon>
        <taxon>Sulfurospirillum</taxon>
    </lineage>
</organism>
<evidence type="ECO:0000256" key="1">
    <source>
        <dbReference type="ARBA" id="ARBA00005525"/>
    </source>
</evidence>
<dbReference type="InterPro" id="IPR000304">
    <property type="entry name" value="Pyrroline-COOH_reductase"/>
</dbReference>
<evidence type="ECO:0000313" key="5">
    <source>
        <dbReference type="EMBL" id="MBN2963809.1"/>
    </source>
</evidence>
<dbReference type="Pfam" id="PF14748">
    <property type="entry name" value="P5CR_dimer"/>
    <property type="match status" value="1"/>
</dbReference>
<comment type="pathway">
    <text evidence="3">Amino-acid biosynthesis; L-proline biosynthesis; L-proline from L-glutamate 5-semialdehyde: step 1/1.</text>
</comment>
<dbReference type="InterPro" id="IPR036291">
    <property type="entry name" value="NAD(P)-bd_dom_sf"/>
</dbReference>
<comment type="catalytic activity">
    <reaction evidence="3">
        <text>L-proline + NAD(+) = (S)-1-pyrroline-5-carboxylate + NADH + 2 H(+)</text>
        <dbReference type="Rhea" id="RHEA:14105"/>
        <dbReference type="ChEBI" id="CHEBI:15378"/>
        <dbReference type="ChEBI" id="CHEBI:17388"/>
        <dbReference type="ChEBI" id="CHEBI:57540"/>
        <dbReference type="ChEBI" id="CHEBI:57945"/>
        <dbReference type="ChEBI" id="CHEBI:60039"/>
        <dbReference type="EC" id="1.5.1.2"/>
    </reaction>
</comment>
<dbReference type="InterPro" id="IPR008927">
    <property type="entry name" value="6-PGluconate_DH-like_C_sf"/>
</dbReference>
<dbReference type="EMBL" id="JAFHKK010000004">
    <property type="protein sequence ID" value="MBN2963809.1"/>
    <property type="molecule type" value="Genomic_DNA"/>
</dbReference>
<dbReference type="Gene3D" id="1.10.3730.10">
    <property type="entry name" value="ProC C-terminal domain-like"/>
    <property type="match status" value="1"/>
</dbReference>
<gene>
    <name evidence="3" type="primary">proC</name>
    <name evidence="5" type="ORF">JWV37_03360</name>
</gene>
<dbReference type="PIRSF" id="PIRSF000193">
    <property type="entry name" value="Pyrrol-5-carb_rd"/>
    <property type="match status" value="1"/>
</dbReference>
<dbReference type="PANTHER" id="PTHR11645:SF0">
    <property type="entry name" value="PYRROLINE-5-CARBOXYLATE REDUCTASE 3"/>
    <property type="match status" value="1"/>
</dbReference>
<reference evidence="5" key="2">
    <citation type="submission" date="2021-02" db="EMBL/GenBank/DDBJ databases">
        <authorList>
            <person name="Merkel A.Y."/>
        </authorList>
    </citation>
    <scope>NUCLEOTIDE SEQUENCE</scope>
    <source>
        <strain evidence="5">T05b</strain>
    </source>
</reference>
<proteinExistence type="inferred from homology"/>
<sequence length="241" mass="25313">MAKAMIAGLVNTHQIEVLGKDMVKLRALNDAFGGKLSLGLLQEGVDVTGKTLLLCVKPHALGAVSSYVQGEAHGLISVLAGTSLKALQEAFTCKHLIRAMPNLAAAHGASMTLLTGDNDFRETSEAILKSIGKTHWLGTEKEFDIAMALTGSGPAFLALVAEALCDGVVREGLKREDATFLARGLFEGFAPLLQANHPALIKEAVMSPGGVTAAGLGALEDCKARSAFMLAIKKTYEKTLK</sequence>
<keyword evidence="2 3" id="KW-0560">Oxidoreductase</keyword>
<dbReference type="SUPFAM" id="SSF51735">
    <property type="entry name" value="NAD(P)-binding Rossmann-fold domains"/>
    <property type="match status" value="1"/>
</dbReference>
<comment type="catalytic activity">
    <reaction evidence="3">
        <text>L-proline + NADP(+) = (S)-1-pyrroline-5-carboxylate + NADPH + 2 H(+)</text>
        <dbReference type="Rhea" id="RHEA:14109"/>
        <dbReference type="ChEBI" id="CHEBI:15378"/>
        <dbReference type="ChEBI" id="CHEBI:17388"/>
        <dbReference type="ChEBI" id="CHEBI:57783"/>
        <dbReference type="ChEBI" id="CHEBI:58349"/>
        <dbReference type="ChEBI" id="CHEBI:60039"/>
        <dbReference type="EC" id="1.5.1.2"/>
    </reaction>
</comment>
<accession>A0ABS2WQ63</accession>
<dbReference type="PANTHER" id="PTHR11645">
    <property type="entry name" value="PYRROLINE-5-CARBOXYLATE REDUCTASE"/>
    <property type="match status" value="1"/>
</dbReference>
<dbReference type="InterPro" id="IPR029036">
    <property type="entry name" value="P5CR_dimer"/>
</dbReference>
<dbReference type="HAMAP" id="MF_01925">
    <property type="entry name" value="P5C_reductase"/>
    <property type="match status" value="1"/>
</dbReference>
<comment type="subcellular location">
    <subcellularLocation>
        <location evidence="3">Cytoplasm</location>
    </subcellularLocation>
</comment>
<evidence type="ECO:0000256" key="2">
    <source>
        <dbReference type="ARBA" id="ARBA00023002"/>
    </source>
</evidence>
<dbReference type="Proteomes" id="UP000703590">
    <property type="component" value="Unassembled WGS sequence"/>
</dbReference>
<comment type="function">
    <text evidence="3">Catalyzes the reduction of 1-pyrroline-5-carboxylate (PCA) to L-proline.</text>
</comment>
<keyword evidence="3" id="KW-0521">NADP</keyword>
<comment type="similarity">
    <text evidence="1 3">Belongs to the pyrroline-5-carboxylate reductase family.</text>
</comment>
<dbReference type="SUPFAM" id="SSF48179">
    <property type="entry name" value="6-phosphogluconate dehydrogenase C-terminal domain-like"/>
    <property type="match status" value="1"/>
</dbReference>
<dbReference type="EC" id="1.5.1.2" evidence="3"/>
<keyword evidence="6" id="KW-1185">Reference proteome</keyword>
<protein>
    <recommendedName>
        <fullName evidence="3">Pyrroline-5-carboxylate reductase</fullName>
        <shortName evidence="3">P5C reductase</shortName>
        <shortName evidence="3">P5CR</shortName>
        <ecNumber evidence="3">1.5.1.2</ecNumber>
    </recommendedName>
    <alternativeName>
        <fullName evidence="3">PCA reductase</fullName>
    </alternativeName>
</protein>
<keyword evidence="3" id="KW-0963">Cytoplasm</keyword>
<name>A0ABS2WQ63_9BACT</name>
<reference evidence="5" key="1">
    <citation type="submission" date="2021-02" db="EMBL/GenBank/DDBJ databases">
        <title>Sulfurospirillum tamanensis sp. nov.</title>
        <authorList>
            <person name="Frolova A."/>
            <person name="Merkel A."/>
            <person name="Slobodkin A."/>
        </authorList>
    </citation>
    <scope>NUCLEOTIDE SEQUENCE</scope>
    <source>
        <strain evidence="5">T05b</strain>
    </source>
</reference>
<keyword evidence="3" id="KW-0028">Amino-acid biosynthesis</keyword>
<dbReference type="Gene3D" id="3.40.50.720">
    <property type="entry name" value="NAD(P)-binding Rossmann-like Domain"/>
    <property type="match status" value="1"/>
</dbReference>
<feature type="domain" description="Pyrroline-5-carboxylate reductase dimerisation" evidence="4">
    <location>
        <begin position="140"/>
        <end position="239"/>
    </location>
</feature>